<gene>
    <name evidence="1" type="ORF">Ctob_007655</name>
</gene>
<accession>A0A0M0JNF5</accession>
<reference evidence="2" key="1">
    <citation type="journal article" date="2015" name="PLoS Genet.">
        <title>Genome Sequence and Transcriptome Analyses of Chrysochromulina tobin: Metabolic Tools for Enhanced Algal Fitness in the Prominent Order Prymnesiales (Haptophyceae).</title>
        <authorList>
            <person name="Hovde B.T."/>
            <person name="Deodato C.R."/>
            <person name="Hunsperger H.M."/>
            <person name="Ryken S.A."/>
            <person name="Yost W."/>
            <person name="Jha R.K."/>
            <person name="Patterson J."/>
            <person name="Monnat R.J. Jr."/>
            <person name="Barlow S.B."/>
            <person name="Starkenburg S.R."/>
            <person name="Cattolico R.A."/>
        </authorList>
    </citation>
    <scope>NUCLEOTIDE SEQUENCE</scope>
    <source>
        <strain evidence="2">CCMP291</strain>
    </source>
</reference>
<protein>
    <submittedName>
        <fullName evidence="1">Uncharacterized protein</fullName>
    </submittedName>
</protein>
<evidence type="ECO:0000313" key="2">
    <source>
        <dbReference type="Proteomes" id="UP000037460"/>
    </source>
</evidence>
<organism evidence="1 2">
    <name type="scientific">Chrysochromulina tobinii</name>
    <dbReference type="NCBI Taxonomy" id="1460289"/>
    <lineage>
        <taxon>Eukaryota</taxon>
        <taxon>Haptista</taxon>
        <taxon>Haptophyta</taxon>
        <taxon>Prymnesiophyceae</taxon>
        <taxon>Prymnesiales</taxon>
        <taxon>Chrysochromulinaceae</taxon>
        <taxon>Chrysochromulina</taxon>
    </lineage>
</organism>
<comment type="caution">
    <text evidence="1">The sequence shown here is derived from an EMBL/GenBank/DDBJ whole genome shotgun (WGS) entry which is preliminary data.</text>
</comment>
<sequence length="225" mass="22368">MDSPGGLEAALCAANLSTPEDVVHQLLMEARRTYSAVSGSAVSGSAVSGSAVSGAEDAVHQLLMEARRTYSLGEGAAVPPETAPLGVNGFTLHSEGSHGAAEHTALEFGVKSPRCEEHTALEFACDGSQGAHDGAQLPMTALEFACGLSSASGSFELGREEALTMAARAAPLSWDEGHDAGAVLGADSLAGDALSAGGDAAVSTEPATAAAAAPRPADCPHLSSV</sequence>
<keyword evidence="2" id="KW-1185">Reference proteome</keyword>
<proteinExistence type="predicted"/>
<dbReference type="EMBL" id="JWZX01002655">
    <property type="protein sequence ID" value="KOO27852.1"/>
    <property type="molecule type" value="Genomic_DNA"/>
</dbReference>
<evidence type="ECO:0000313" key="1">
    <source>
        <dbReference type="EMBL" id="KOO27852.1"/>
    </source>
</evidence>
<name>A0A0M0JNF5_9EUKA</name>
<dbReference type="Proteomes" id="UP000037460">
    <property type="component" value="Unassembled WGS sequence"/>
</dbReference>
<dbReference type="AlphaFoldDB" id="A0A0M0JNF5"/>